<dbReference type="PROSITE" id="PS00653">
    <property type="entry name" value="GLYCOSYL_HYDROL_F1_2"/>
    <property type="match status" value="1"/>
</dbReference>
<reference evidence="4" key="1">
    <citation type="submission" date="2009-10" db="EMBL/GenBank/DDBJ databases">
        <title>Diversity of trophic interactions inside an arsenic-rich microbial ecosystem.</title>
        <authorList>
            <person name="Bertin P.N."/>
            <person name="Heinrich-Salmeron A."/>
            <person name="Pelletier E."/>
            <person name="Goulhen-Chollet F."/>
            <person name="Arsene-Ploetze F."/>
            <person name="Gallien S."/>
            <person name="Calteau A."/>
            <person name="Vallenet D."/>
            <person name="Casiot C."/>
            <person name="Chane-Woon-Ming B."/>
            <person name="Giloteaux L."/>
            <person name="Barakat M."/>
            <person name="Bonnefoy V."/>
            <person name="Bruneel O."/>
            <person name="Chandler M."/>
            <person name="Cleiss J."/>
            <person name="Duran R."/>
            <person name="Elbaz-Poulichet F."/>
            <person name="Fonknechten N."/>
            <person name="Lauga B."/>
            <person name="Mornico D."/>
            <person name="Ortet P."/>
            <person name="Schaeffer C."/>
            <person name="Siguier P."/>
            <person name="Alexander Thil Smith A."/>
            <person name="Van Dorsselaer A."/>
            <person name="Weissenbach J."/>
            <person name="Medigue C."/>
            <person name="Le Paslier D."/>
        </authorList>
    </citation>
    <scope>NUCLEOTIDE SEQUENCE</scope>
</reference>
<dbReference type="PANTHER" id="PTHR10353:SF36">
    <property type="entry name" value="LP05116P"/>
    <property type="match status" value="1"/>
</dbReference>
<dbReference type="GO" id="GO:0016052">
    <property type="term" value="P:carbohydrate catabolic process"/>
    <property type="evidence" value="ECO:0007669"/>
    <property type="project" value="TreeGrafter"/>
</dbReference>
<keyword evidence="3 4" id="KW-0326">Glycosidase</keyword>
<dbReference type="EC" id="3.2.1.21" evidence="4"/>
<dbReference type="GO" id="GO:0005829">
    <property type="term" value="C:cytosol"/>
    <property type="evidence" value="ECO:0007669"/>
    <property type="project" value="TreeGrafter"/>
</dbReference>
<name>E6QK87_9ZZZZ</name>
<dbReference type="GO" id="GO:0008422">
    <property type="term" value="F:beta-glucosidase activity"/>
    <property type="evidence" value="ECO:0007669"/>
    <property type="project" value="UniProtKB-EC"/>
</dbReference>
<dbReference type="PANTHER" id="PTHR10353">
    <property type="entry name" value="GLYCOSYL HYDROLASE"/>
    <property type="match status" value="1"/>
</dbReference>
<dbReference type="InterPro" id="IPR017853">
    <property type="entry name" value="GH"/>
</dbReference>
<evidence type="ECO:0000313" key="4">
    <source>
        <dbReference type="EMBL" id="CBI07654.1"/>
    </source>
</evidence>
<proteinExistence type="inferred from homology"/>
<comment type="caution">
    <text evidence="4">The sequence shown here is derived from an EMBL/GenBank/DDBJ whole genome shotgun (WGS) entry which is preliminary data.</text>
</comment>
<accession>E6QK87</accession>
<sequence length="515" mass="56951">MNRRQFVASSLAAASSTLLPESVSAIVDTAENSPASEPVPGAISSAAIADARFPDGFLWGMATAAYQVEGAWKEDGKGESNWDRFAHTVGKVKGAAAGDVACDQYHLYPHDIAMMKRLNQKSYRFSIAWPRIQPTGVGAANQKGIDHYSRLVDAALEAGLRPFCTLYHWDLPQALEDRGGWPNRDLASYFADYAGILAKNLGDRITVWAPFNMPWSFTYLGYGVGVFPPCRSSYTDFLKAAHTVSLAQGEASRAIRAASSKATVGSAYGMAPAYPKTNSPADRAAAERYHAMNNVFFLEAAMKGQYPNPFIGDFPYEAMGYRPGDDRIMKAPLDWIGFHYYTRRIVSDASTGAHSGGSFGTEIEDTANGRDRYTQFSAVMPTEGPLTDAGLEVWPQGIYDLVMRITRDYNHPVIEMTESGCSYLDAPYDKLSGRVPDTRRIDFFREELAELARAIKDGANVRSFHAWSLLDNFEWADGYSQRYGLTYVDFRDQKRTIKDSGLWYGRVAAANRLDV</sequence>
<dbReference type="Pfam" id="PF00232">
    <property type="entry name" value="Glyco_hydro_1"/>
    <property type="match status" value="1"/>
</dbReference>
<dbReference type="FunFam" id="3.20.20.80:FF:000004">
    <property type="entry name" value="Beta-glucosidase 6-phospho-beta-glucosidase"/>
    <property type="match status" value="1"/>
</dbReference>
<evidence type="ECO:0000256" key="2">
    <source>
        <dbReference type="ARBA" id="ARBA00022801"/>
    </source>
</evidence>
<dbReference type="PRINTS" id="PR00131">
    <property type="entry name" value="GLHYDRLASE1"/>
</dbReference>
<dbReference type="Gene3D" id="3.20.20.80">
    <property type="entry name" value="Glycosidases"/>
    <property type="match status" value="1"/>
</dbReference>
<dbReference type="SUPFAM" id="SSF51445">
    <property type="entry name" value="(Trans)glycosidases"/>
    <property type="match status" value="1"/>
</dbReference>
<dbReference type="InterPro" id="IPR001360">
    <property type="entry name" value="Glyco_hydro_1"/>
</dbReference>
<gene>
    <name evidence="4" type="primary">bglA</name>
    <name evidence="4" type="ORF">CARN6_1019</name>
</gene>
<keyword evidence="2 4" id="KW-0378">Hydrolase</keyword>
<dbReference type="EMBL" id="CABQ01000117">
    <property type="protein sequence ID" value="CBI07654.1"/>
    <property type="molecule type" value="Genomic_DNA"/>
</dbReference>
<protein>
    <submittedName>
        <fullName evidence="4">Beta-glucosidase A (Gentiobiase) (Cellobiase) (Beta-D-glucoside glucohydrolase)</fullName>
        <ecNumber evidence="4">3.2.1.21</ecNumber>
    </submittedName>
</protein>
<comment type="similarity">
    <text evidence="1">Belongs to the glycosyl hydrolase 1 family.</text>
</comment>
<evidence type="ECO:0000256" key="1">
    <source>
        <dbReference type="ARBA" id="ARBA00010838"/>
    </source>
</evidence>
<evidence type="ECO:0000256" key="3">
    <source>
        <dbReference type="ARBA" id="ARBA00023295"/>
    </source>
</evidence>
<dbReference type="AlphaFoldDB" id="E6QK87"/>
<dbReference type="InterPro" id="IPR033132">
    <property type="entry name" value="GH_1_N_CS"/>
</dbReference>
<organism evidence="4">
    <name type="scientific">mine drainage metagenome</name>
    <dbReference type="NCBI Taxonomy" id="410659"/>
    <lineage>
        <taxon>unclassified sequences</taxon>
        <taxon>metagenomes</taxon>
        <taxon>ecological metagenomes</taxon>
    </lineage>
</organism>